<proteinExistence type="predicted"/>
<keyword evidence="5" id="KW-1185">Reference proteome</keyword>
<sequence length="357" mass="38735">MQTVKTPSDGNAIGPSVWQLIGAAILANRLVIGWVYWGGFSRRFIYATQKIDPESPGYLANKLVHAAPGVPFGFENVVHWMLDHGLLMHVSVIGFSLVELVVGVGLMLGLATRFVALIGMGLSVVLMVIFGWMGTTCLDEWTMAACSFAMTSVTLVTGSGPYSIDNLLVKSGRIERKPWLAWFTSGPLPITPSRFVTITALLGVLSFVFTVFFYGFFFDAIYSPLGKRFDNLHPRVTMSDGVLTNDMASVHVYMDRGPDTQGAYIVRATLADQNNADQPVFDYGVDALLDKDVLKIADNRFAPYSTCKALAYSVRCQLGSQASLNFAVPAGADISGDMVLTLTDVEGKTFTAPLSAR</sequence>
<keyword evidence="1" id="KW-0472">Membrane</keyword>
<feature type="transmembrane region" description="Helical" evidence="1">
    <location>
        <begin position="17"/>
        <end position="37"/>
    </location>
</feature>
<feature type="domain" description="Thiosulphate:quinone oxidoreductase small subunit DoxA" evidence="3">
    <location>
        <begin position="232"/>
        <end position="349"/>
    </location>
</feature>
<dbReference type="InterPro" id="IPR051907">
    <property type="entry name" value="DoxX-like_oxidoreductase"/>
</dbReference>
<dbReference type="EMBL" id="SMAR01000031">
    <property type="protein sequence ID" value="TCT34733.1"/>
    <property type="molecule type" value="Genomic_DNA"/>
</dbReference>
<evidence type="ECO:0000259" key="2">
    <source>
        <dbReference type="Pfam" id="PF04173"/>
    </source>
</evidence>
<name>A0A4R3NIC7_9HYPH</name>
<dbReference type="InterPro" id="IPR007301">
    <property type="entry name" value="DoxD"/>
</dbReference>
<reference evidence="4 5" key="1">
    <citation type="submission" date="2019-03" db="EMBL/GenBank/DDBJ databases">
        <title>Freshwater and sediment microbial communities from various areas in North America, analyzing microbe dynamics in response to fracking.</title>
        <authorList>
            <person name="Lamendella R."/>
        </authorList>
    </citation>
    <scope>NUCLEOTIDE SEQUENCE [LARGE SCALE GENOMIC DNA]</scope>
    <source>
        <strain evidence="4 5">175.2</strain>
    </source>
</reference>
<organism evidence="4 5">
    <name type="scientific">Martelella mediterranea</name>
    <dbReference type="NCBI Taxonomy" id="293089"/>
    <lineage>
        <taxon>Bacteria</taxon>
        <taxon>Pseudomonadati</taxon>
        <taxon>Pseudomonadota</taxon>
        <taxon>Alphaproteobacteria</taxon>
        <taxon>Hyphomicrobiales</taxon>
        <taxon>Aurantimonadaceae</taxon>
        <taxon>Martelella</taxon>
    </lineage>
</organism>
<feature type="transmembrane region" description="Helical" evidence="1">
    <location>
        <begin position="141"/>
        <end position="164"/>
    </location>
</feature>
<dbReference type="PANTHER" id="PTHR33452:SF1">
    <property type="entry name" value="INNER MEMBRANE PROTEIN YPHA-RELATED"/>
    <property type="match status" value="1"/>
</dbReference>
<keyword evidence="1" id="KW-1133">Transmembrane helix</keyword>
<evidence type="ECO:0000259" key="3">
    <source>
        <dbReference type="Pfam" id="PF07680"/>
    </source>
</evidence>
<feature type="domain" description="TQO small subunit DoxD" evidence="2">
    <location>
        <begin position="29"/>
        <end position="186"/>
    </location>
</feature>
<gene>
    <name evidence="4" type="ORF">EDC90_103117</name>
</gene>
<feature type="transmembrane region" description="Helical" evidence="1">
    <location>
        <begin position="86"/>
        <end position="108"/>
    </location>
</feature>
<feature type="transmembrane region" description="Helical" evidence="1">
    <location>
        <begin position="114"/>
        <end position="134"/>
    </location>
</feature>
<evidence type="ECO:0000313" key="5">
    <source>
        <dbReference type="Proteomes" id="UP000295097"/>
    </source>
</evidence>
<keyword evidence="1" id="KW-0812">Transmembrane</keyword>
<feature type="transmembrane region" description="Helical" evidence="1">
    <location>
        <begin position="195"/>
        <end position="218"/>
    </location>
</feature>
<evidence type="ECO:0000313" key="4">
    <source>
        <dbReference type="EMBL" id="TCT34733.1"/>
    </source>
</evidence>
<dbReference type="InterPro" id="IPR011636">
    <property type="entry name" value="DoxA"/>
</dbReference>
<evidence type="ECO:0000256" key="1">
    <source>
        <dbReference type="SAM" id="Phobius"/>
    </source>
</evidence>
<dbReference type="PANTHER" id="PTHR33452">
    <property type="entry name" value="OXIDOREDUCTASE CATD-RELATED"/>
    <property type="match status" value="1"/>
</dbReference>
<dbReference type="Pfam" id="PF04173">
    <property type="entry name" value="DoxD"/>
    <property type="match status" value="1"/>
</dbReference>
<dbReference type="AlphaFoldDB" id="A0A4R3NIC7"/>
<dbReference type="Pfam" id="PF07680">
    <property type="entry name" value="DoxA"/>
    <property type="match status" value="1"/>
</dbReference>
<dbReference type="RefSeq" id="WP_165972867.1">
    <property type="nucleotide sequence ID" value="NZ_SMAR01000031.1"/>
</dbReference>
<comment type="caution">
    <text evidence="4">The sequence shown here is derived from an EMBL/GenBank/DDBJ whole genome shotgun (WGS) entry which is preliminary data.</text>
</comment>
<dbReference type="Proteomes" id="UP000295097">
    <property type="component" value="Unassembled WGS sequence"/>
</dbReference>
<accession>A0A4R3NIC7</accession>
<dbReference type="GO" id="GO:0005886">
    <property type="term" value="C:plasma membrane"/>
    <property type="evidence" value="ECO:0007669"/>
    <property type="project" value="TreeGrafter"/>
</dbReference>
<protein>
    <submittedName>
        <fullName evidence="4">Thiosulfate dehydrogenase [quinone] large subunit</fullName>
    </submittedName>
</protein>